<gene>
    <name evidence="2" type="ORF">ENG92_03800</name>
</gene>
<evidence type="ECO:0000313" key="2">
    <source>
        <dbReference type="EMBL" id="HDK38121.1"/>
    </source>
</evidence>
<dbReference type="AlphaFoldDB" id="A0A831K5A4"/>
<dbReference type="EMBL" id="DRCV01000170">
    <property type="protein sequence ID" value="HDK38121.1"/>
    <property type="molecule type" value="Genomic_DNA"/>
</dbReference>
<comment type="caution">
    <text evidence="2">The sequence shown here is derived from an EMBL/GenBank/DDBJ whole genome shotgun (WGS) entry which is preliminary data.</text>
</comment>
<dbReference type="InterPro" id="IPR037291">
    <property type="entry name" value="DUF4139"/>
</dbReference>
<feature type="domain" description="DUF4139" evidence="1">
    <location>
        <begin position="67"/>
        <end position="360"/>
    </location>
</feature>
<proteinExistence type="predicted"/>
<accession>A0A831K5A4</accession>
<dbReference type="PANTHER" id="PTHR38075">
    <property type="entry name" value="DUF4139 DOMAIN-CONTAINING PROTEIN"/>
    <property type="match status" value="1"/>
</dbReference>
<organism evidence="2">
    <name type="scientific">Thiolapillus brandeum</name>
    <dbReference type="NCBI Taxonomy" id="1076588"/>
    <lineage>
        <taxon>Bacteria</taxon>
        <taxon>Pseudomonadati</taxon>
        <taxon>Pseudomonadota</taxon>
        <taxon>Gammaproteobacteria</taxon>
        <taxon>Chromatiales</taxon>
        <taxon>Sedimenticolaceae</taxon>
        <taxon>Thiolapillus</taxon>
    </lineage>
</organism>
<sequence length="360" mass="40423">MNPATGKETREDATILSTNSGVVAKISGRIETNPGGRWLFPGIPENLRDKPTLVTRLATKNTGAQELELSYLSRGLSWKADYVAVLNAADNILDLAGWVTLTNQSGASYPNARLQLVAGDVNQVQERIRYARKTPMVKMAMESGAHMQEEGLFEYHLYTLNRPTTIADNQTKQVALLNASGVPATKELVFHGRDYYYRSRYNSLGQKLKASIYILFENREGKGLGMPLPKGIVRVYKQDQSGRAQFVGEDRIDHTPRNEQIRLKLGEAFDVTASKKQTDYQKVNYGHPYQYAAEVSFRIELKNAKKTAVAVKMQEPIPGDWKILRESMKHKKVAAGLAEWQIEIPAEGSTILEYKVLVRY</sequence>
<reference evidence="2" key="1">
    <citation type="journal article" date="2020" name="mSystems">
        <title>Genome- and Community-Level Interaction Insights into Carbon Utilization and Element Cycling Functions of Hydrothermarchaeota in Hydrothermal Sediment.</title>
        <authorList>
            <person name="Zhou Z."/>
            <person name="Liu Y."/>
            <person name="Xu W."/>
            <person name="Pan J."/>
            <person name="Luo Z.H."/>
            <person name="Li M."/>
        </authorList>
    </citation>
    <scope>NUCLEOTIDE SEQUENCE [LARGE SCALE GENOMIC DNA]</scope>
    <source>
        <strain evidence="2">HyVt-26</strain>
    </source>
</reference>
<dbReference type="Proteomes" id="UP000885822">
    <property type="component" value="Unassembled WGS sequence"/>
</dbReference>
<dbReference type="PANTHER" id="PTHR38075:SF1">
    <property type="entry name" value="DUF4139 DOMAIN-CONTAINING PROTEIN"/>
    <property type="match status" value="1"/>
</dbReference>
<protein>
    <submittedName>
        <fullName evidence="2">DUF4139 domain-containing protein</fullName>
    </submittedName>
</protein>
<dbReference type="Pfam" id="PF13598">
    <property type="entry name" value="DUF4139"/>
    <property type="match status" value="1"/>
</dbReference>
<evidence type="ECO:0000259" key="1">
    <source>
        <dbReference type="Pfam" id="PF13598"/>
    </source>
</evidence>
<name>A0A831K5A4_9GAMM</name>